<accession>A0ABW5PH31</accession>
<proteinExistence type="predicted"/>
<dbReference type="SUPFAM" id="SSF55785">
    <property type="entry name" value="PYP-like sensor domain (PAS domain)"/>
    <property type="match status" value="1"/>
</dbReference>
<evidence type="ECO:0000256" key="2">
    <source>
        <dbReference type="ARBA" id="ARBA00022840"/>
    </source>
</evidence>
<comment type="caution">
    <text evidence="6">The sequence shown here is derived from an EMBL/GenBank/DDBJ whole genome shotgun (WGS) entry which is preliminary data.</text>
</comment>
<dbReference type="PROSITE" id="PS00675">
    <property type="entry name" value="SIGMA54_INTERACT_1"/>
    <property type="match status" value="1"/>
</dbReference>
<dbReference type="PANTHER" id="PTHR32071">
    <property type="entry name" value="TRANSCRIPTIONAL REGULATORY PROTEIN"/>
    <property type="match status" value="1"/>
</dbReference>
<evidence type="ECO:0000256" key="3">
    <source>
        <dbReference type="SAM" id="MobiDB-lite"/>
    </source>
</evidence>
<organism evidence="6 7">
    <name type="scientific">Paenibacillus gansuensis</name>
    <dbReference type="NCBI Taxonomy" id="306542"/>
    <lineage>
        <taxon>Bacteria</taxon>
        <taxon>Bacillati</taxon>
        <taxon>Bacillota</taxon>
        <taxon>Bacilli</taxon>
        <taxon>Bacillales</taxon>
        <taxon>Paenibacillaceae</taxon>
        <taxon>Paenibacillus</taxon>
    </lineage>
</organism>
<keyword evidence="7" id="KW-1185">Reference proteome</keyword>
<keyword evidence="1" id="KW-0547">Nucleotide-binding</keyword>
<dbReference type="Gene3D" id="3.40.50.300">
    <property type="entry name" value="P-loop containing nucleotide triphosphate hydrolases"/>
    <property type="match status" value="1"/>
</dbReference>
<dbReference type="SMART" id="SM00382">
    <property type="entry name" value="AAA"/>
    <property type="match status" value="1"/>
</dbReference>
<dbReference type="InterPro" id="IPR025662">
    <property type="entry name" value="Sigma_54_int_dom_ATP-bd_1"/>
</dbReference>
<evidence type="ECO:0000256" key="1">
    <source>
        <dbReference type="ARBA" id="ARBA00022741"/>
    </source>
</evidence>
<name>A0ABW5PH31_9BACL</name>
<dbReference type="Proteomes" id="UP001597541">
    <property type="component" value="Unassembled WGS sequence"/>
</dbReference>
<dbReference type="InterPro" id="IPR035965">
    <property type="entry name" value="PAS-like_dom_sf"/>
</dbReference>
<dbReference type="Pfam" id="PF25601">
    <property type="entry name" value="AAA_lid_14"/>
    <property type="match status" value="1"/>
</dbReference>
<dbReference type="InterPro" id="IPR000014">
    <property type="entry name" value="PAS"/>
</dbReference>
<dbReference type="PROSITE" id="PS50112">
    <property type="entry name" value="PAS"/>
    <property type="match status" value="1"/>
</dbReference>
<dbReference type="InterPro" id="IPR058031">
    <property type="entry name" value="AAA_lid_NorR"/>
</dbReference>
<dbReference type="RefSeq" id="WP_377604560.1">
    <property type="nucleotide sequence ID" value="NZ_JBHUME010000010.1"/>
</dbReference>
<evidence type="ECO:0000259" key="5">
    <source>
        <dbReference type="PROSITE" id="PS50112"/>
    </source>
</evidence>
<feature type="compositionally biased region" description="Gly residues" evidence="3">
    <location>
        <begin position="601"/>
        <end position="620"/>
    </location>
</feature>
<dbReference type="Gene3D" id="3.30.450.20">
    <property type="entry name" value="PAS domain"/>
    <property type="match status" value="1"/>
</dbReference>
<evidence type="ECO:0000313" key="7">
    <source>
        <dbReference type="Proteomes" id="UP001597541"/>
    </source>
</evidence>
<dbReference type="InterPro" id="IPR002078">
    <property type="entry name" value="Sigma_54_int"/>
</dbReference>
<feature type="region of interest" description="Disordered" evidence="3">
    <location>
        <begin position="596"/>
        <end position="620"/>
    </location>
</feature>
<reference evidence="7" key="1">
    <citation type="journal article" date="2019" name="Int. J. Syst. Evol. Microbiol.">
        <title>The Global Catalogue of Microorganisms (GCM) 10K type strain sequencing project: providing services to taxonomists for standard genome sequencing and annotation.</title>
        <authorList>
            <consortium name="The Broad Institute Genomics Platform"/>
            <consortium name="The Broad Institute Genome Sequencing Center for Infectious Disease"/>
            <person name="Wu L."/>
            <person name="Ma J."/>
        </authorList>
    </citation>
    <scope>NUCLEOTIDE SEQUENCE [LARGE SCALE GENOMIC DNA]</scope>
    <source>
        <strain evidence="7">KCTC 3950</strain>
    </source>
</reference>
<dbReference type="InterPro" id="IPR003593">
    <property type="entry name" value="AAA+_ATPase"/>
</dbReference>
<dbReference type="PROSITE" id="PS50045">
    <property type="entry name" value="SIGMA54_INTERACT_4"/>
    <property type="match status" value="1"/>
</dbReference>
<dbReference type="PANTHER" id="PTHR32071:SF57">
    <property type="entry name" value="C4-DICARBOXYLATE TRANSPORT TRANSCRIPTIONAL REGULATORY PROTEIN DCTD"/>
    <property type="match status" value="1"/>
</dbReference>
<dbReference type="CDD" id="cd00009">
    <property type="entry name" value="AAA"/>
    <property type="match status" value="1"/>
</dbReference>
<dbReference type="Gene3D" id="1.10.8.60">
    <property type="match status" value="1"/>
</dbReference>
<dbReference type="Pfam" id="PF00158">
    <property type="entry name" value="Sigma54_activat"/>
    <property type="match status" value="1"/>
</dbReference>
<protein>
    <submittedName>
        <fullName evidence="6">Sigma-54 interaction domain-containing protein</fullName>
    </submittedName>
</protein>
<dbReference type="InterPro" id="IPR027417">
    <property type="entry name" value="P-loop_NTPase"/>
</dbReference>
<dbReference type="PROSITE" id="PS00676">
    <property type="entry name" value="SIGMA54_INTERACT_2"/>
    <property type="match status" value="1"/>
</dbReference>
<dbReference type="InterPro" id="IPR025943">
    <property type="entry name" value="Sigma_54_int_dom_ATP-bd_2"/>
</dbReference>
<keyword evidence="2" id="KW-0067">ATP-binding</keyword>
<evidence type="ECO:0000313" key="6">
    <source>
        <dbReference type="EMBL" id="MFD2614080.1"/>
    </source>
</evidence>
<feature type="domain" description="Sigma-54 factor interaction" evidence="4">
    <location>
        <begin position="338"/>
        <end position="564"/>
    </location>
</feature>
<evidence type="ECO:0000259" key="4">
    <source>
        <dbReference type="PROSITE" id="PS50045"/>
    </source>
</evidence>
<gene>
    <name evidence="6" type="ORF">ACFSUF_16865</name>
</gene>
<dbReference type="SUPFAM" id="SSF52540">
    <property type="entry name" value="P-loop containing nucleoside triphosphate hydrolases"/>
    <property type="match status" value="1"/>
</dbReference>
<feature type="domain" description="PAS" evidence="5">
    <location>
        <begin position="211"/>
        <end position="262"/>
    </location>
</feature>
<dbReference type="EMBL" id="JBHUME010000010">
    <property type="protein sequence ID" value="MFD2614080.1"/>
    <property type="molecule type" value="Genomic_DNA"/>
</dbReference>
<sequence length="719" mass="80143">MNAHTLTLLTGTKETRKTLHAQLQLIIGDYVDVESYSLEEENIPAVIGNRLVLLSTHLIQDEVSEFIGEGCHILTADRITNYEHIDKLLYLPKGTKALYVNDFPETVHESITNLIELGIDHIEYIPYYPGKKNLQRVPLAITPGEFELVPEYVTETINIGPRLIDITTITTVIRWFGLPDEVGREISNRFTGKIIELSKKLSQTISETGQLNNHFKHVLNGVNDGIMAVDGKGRITVFNEILETALRMSPRYAIGRPLSEVITNGELVRYITSTTVDGTGQCFTLNQTDFMVERLHLTTEDSIVVTFKDMHETIKMERTLRRELVKKGFVAKYTFQDIVGDSPLLNKTKDVAKKLAKTDLNVLIEGESGTGKELFASAIHNESLRGQQTFLAINFSALSEDLIESELFGYEDGAFTGAKKGGKTGLFEQANGGTIFLDEIGDISLKLQARLLRVLQEKEIMRIGGSKIIPIDVRVIAATNKDLLKMIELGKFREDLYHRLKVLYLHLPELRKRKEDISRLIRHFIRGSGRDNVVIQPEVLHRLTQYEWYGNIRELKNTLDYMLAVCDGTTVTLNDIPEEHFFQRSAAGERGELLYRSDGRASGGGRPGPGGSSGARGYGGGAGSGEAVVTAVSDEEEMLFILETVYLYNRSGEPVGRQKIADKSAKSRKPLTEQQIRHRVELLEQMGCLLVSRGRTGIKLTQAGLDKLTASGVPLSAVT</sequence>